<evidence type="ECO:0000313" key="10">
    <source>
        <dbReference type="Proteomes" id="UP000476332"/>
    </source>
</evidence>
<accession>A0A6L9MN22</accession>
<feature type="transmembrane region" description="Helical" evidence="7">
    <location>
        <begin position="359"/>
        <end position="380"/>
    </location>
</feature>
<keyword evidence="10" id="KW-1185">Reference proteome</keyword>
<sequence>MSLLLLTGLMIGLAVLGVPLVFALLASSIATLVITRPELPLAVVPQLFTQGIDSFALIAIVLFFLAGELMSAGGVTERILAFARALVGHLRGGLAQVGIFGSVIMSGISGSAVADAAAIGPLLIRSMKGAGYPAGFSAALMGSASILAPILPPSIPMIIYAVISGSSVGAMFLAGVVPGFLIAVSLSVIAYFRAGQLDLPREPRATGREIRTALGRAIFALLAPVMIVVGIRGGIFTVTEAAAVIVLYVLAISIFVFRGLKLSDIAQALVRAAHGTASIMVILGASSIFAWIIADQGAGRAFAGYFQMLGAPDWGMLLLINLLFLIVGMFLDPLAALIILVPIFLPLAIELGVDSVQFGVMIVLNLMIGLMTPPVGFLIFMTASMGEVSPGAVIKQSLPFIVALLVVLAIVTFIPAATLWLPALFSGN</sequence>
<protein>
    <recommendedName>
        <fullName evidence="7">TRAP transporter large permease protein</fullName>
    </recommendedName>
</protein>
<feature type="transmembrane region" description="Helical" evidence="7">
    <location>
        <begin position="241"/>
        <end position="260"/>
    </location>
</feature>
<comment type="function">
    <text evidence="7">Part of the tripartite ATP-independent periplasmic (TRAP) transport system.</text>
</comment>
<keyword evidence="2" id="KW-1003">Cell membrane</keyword>
<feature type="transmembrane region" description="Helical" evidence="7">
    <location>
        <begin position="103"/>
        <end position="124"/>
    </location>
</feature>
<dbReference type="EMBL" id="JAAAMJ010000027">
    <property type="protein sequence ID" value="NDV89102.1"/>
    <property type="molecule type" value="Genomic_DNA"/>
</dbReference>
<evidence type="ECO:0000256" key="1">
    <source>
        <dbReference type="ARBA" id="ARBA00004429"/>
    </source>
</evidence>
<feature type="transmembrane region" description="Helical" evidence="7">
    <location>
        <begin position="169"/>
        <end position="192"/>
    </location>
</feature>
<dbReference type="AlphaFoldDB" id="A0A6L9MN22"/>
<comment type="subcellular location">
    <subcellularLocation>
        <location evidence="1 7">Cell inner membrane</location>
        <topology evidence="1 7">Multi-pass membrane protein</topology>
    </subcellularLocation>
</comment>
<keyword evidence="5 7" id="KW-1133">Transmembrane helix</keyword>
<dbReference type="Pfam" id="PF06808">
    <property type="entry name" value="DctM"/>
    <property type="match status" value="1"/>
</dbReference>
<dbReference type="RefSeq" id="WP_163045956.1">
    <property type="nucleotide sequence ID" value="NZ_JAAAMJ010000027.1"/>
</dbReference>
<comment type="caution">
    <text evidence="9">The sequence shown here is derived from an EMBL/GenBank/DDBJ whole genome shotgun (WGS) entry which is preliminary data.</text>
</comment>
<reference evidence="9 10" key="1">
    <citation type="submission" date="2020-01" db="EMBL/GenBank/DDBJ databases">
        <title>Genomes of bacteria type strains.</title>
        <authorList>
            <person name="Chen J."/>
            <person name="Zhu S."/>
            <person name="Chen J."/>
        </authorList>
    </citation>
    <scope>NUCLEOTIDE SEQUENCE [LARGE SCALE GENOMIC DNA]</scope>
    <source>
        <strain evidence="9 10">KCTC 52919</strain>
    </source>
</reference>
<evidence type="ECO:0000256" key="3">
    <source>
        <dbReference type="ARBA" id="ARBA00022519"/>
    </source>
</evidence>
<keyword evidence="7" id="KW-0813">Transport</keyword>
<comment type="similarity">
    <text evidence="7">Belongs to the TRAP transporter large permease family.</text>
</comment>
<feature type="transmembrane region" description="Helical" evidence="7">
    <location>
        <begin position="400"/>
        <end position="425"/>
    </location>
</feature>
<name>A0A6L9MN22_9HYPH</name>
<feature type="transmembrane region" description="Helical" evidence="7">
    <location>
        <begin position="47"/>
        <end position="67"/>
    </location>
</feature>
<feature type="transmembrane region" description="Helical" evidence="7">
    <location>
        <begin position="272"/>
        <end position="294"/>
    </location>
</feature>
<evidence type="ECO:0000256" key="2">
    <source>
        <dbReference type="ARBA" id="ARBA00022475"/>
    </source>
</evidence>
<dbReference type="GO" id="GO:0005886">
    <property type="term" value="C:plasma membrane"/>
    <property type="evidence" value="ECO:0007669"/>
    <property type="project" value="UniProtKB-SubCell"/>
</dbReference>
<dbReference type="NCBIfam" id="TIGR00786">
    <property type="entry name" value="dctM"/>
    <property type="match status" value="1"/>
</dbReference>
<proteinExistence type="inferred from homology"/>
<feature type="domain" description="TRAP C4-dicarboxylate transport system permease DctM subunit" evidence="8">
    <location>
        <begin position="8"/>
        <end position="416"/>
    </location>
</feature>
<evidence type="ECO:0000256" key="6">
    <source>
        <dbReference type="ARBA" id="ARBA00023136"/>
    </source>
</evidence>
<dbReference type="GO" id="GO:0022857">
    <property type="term" value="F:transmembrane transporter activity"/>
    <property type="evidence" value="ECO:0007669"/>
    <property type="project" value="UniProtKB-UniRule"/>
</dbReference>
<dbReference type="InterPro" id="IPR004681">
    <property type="entry name" value="TRAP_DctM"/>
</dbReference>
<keyword evidence="3 7" id="KW-0997">Cell inner membrane</keyword>
<evidence type="ECO:0000256" key="7">
    <source>
        <dbReference type="RuleBase" id="RU369079"/>
    </source>
</evidence>
<dbReference type="PANTHER" id="PTHR33362:SF3">
    <property type="entry name" value="SIALIC ACID TRAP TRANSPORTER PERMEASE PROTEIN SIAT"/>
    <property type="match status" value="1"/>
</dbReference>
<dbReference type="PANTHER" id="PTHR33362">
    <property type="entry name" value="SIALIC ACID TRAP TRANSPORTER PERMEASE PROTEIN SIAT-RELATED"/>
    <property type="match status" value="1"/>
</dbReference>
<keyword evidence="4 7" id="KW-0812">Transmembrane</keyword>
<evidence type="ECO:0000256" key="5">
    <source>
        <dbReference type="ARBA" id="ARBA00022989"/>
    </source>
</evidence>
<feature type="transmembrane region" description="Helical" evidence="7">
    <location>
        <begin position="213"/>
        <end position="235"/>
    </location>
</feature>
<dbReference type="InterPro" id="IPR010656">
    <property type="entry name" value="DctM"/>
</dbReference>
<dbReference type="Proteomes" id="UP000476332">
    <property type="component" value="Unassembled WGS sequence"/>
</dbReference>
<gene>
    <name evidence="9" type="ORF">GTW51_20730</name>
</gene>
<dbReference type="PIRSF" id="PIRSF006066">
    <property type="entry name" value="HI0050"/>
    <property type="match status" value="1"/>
</dbReference>
<keyword evidence="6 7" id="KW-0472">Membrane</keyword>
<evidence type="ECO:0000313" key="9">
    <source>
        <dbReference type="EMBL" id="NDV89102.1"/>
    </source>
</evidence>
<comment type="subunit">
    <text evidence="7">The complex comprises the extracytoplasmic solute receptor protein and the two transmembrane proteins.</text>
</comment>
<evidence type="ECO:0000256" key="4">
    <source>
        <dbReference type="ARBA" id="ARBA00022692"/>
    </source>
</evidence>
<organism evidence="9 10">
    <name type="scientific">Aurantimonas aggregata</name>
    <dbReference type="NCBI Taxonomy" id="2047720"/>
    <lineage>
        <taxon>Bacteria</taxon>
        <taxon>Pseudomonadati</taxon>
        <taxon>Pseudomonadota</taxon>
        <taxon>Alphaproteobacteria</taxon>
        <taxon>Hyphomicrobiales</taxon>
        <taxon>Aurantimonadaceae</taxon>
        <taxon>Aurantimonas</taxon>
    </lineage>
</organism>
<feature type="transmembrane region" description="Helical" evidence="7">
    <location>
        <begin position="314"/>
        <end position="347"/>
    </location>
</feature>
<comment type="caution">
    <text evidence="7">Lacks conserved residue(s) required for the propagation of feature annotation.</text>
</comment>
<evidence type="ECO:0000259" key="8">
    <source>
        <dbReference type="Pfam" id="PF06808"/>
    </source>
</evidence>